<evidence type="ECO:0000313" key="3">
    <source>
        <dbReference type="Proteomes" id="UP000026962"/>
    </source>
</evidence>
<feature type="transmembrane region" description="Helical" evidence="1">
    <location>
        <begin position="12"/>
        <end position="36"/>
    </location>
</feature>
<proteinExistence type="predicted"/>
<name>A0A0E0JJV9_ORYPU</name>
<sequence>MRLLRKLQRATTMAVAAAIGDELAVAIAAMVTSASWGSGYDDNKRWRYSQVGARRRLIQHL</sequence>
<reference evidence="2" key="2">
    <citation type="submission" date="2018-05" db="EMBL/GenBank/DDBJ databases">
        <title>OpunRS2 (Oryza punctata Reference Sequence Version 2).</title>
        <authorList>
            <person name="Zhang J."/>
            <person name="Kudrna D."/>
            <person name="Lee S."/>
            <person name="Talag J."/>
            <person name="Welchert J."/>
            <person name="Wing R.A."/>
        </authorList>
    </citation>
    <scope>NUCLEOTIDE SEQUENCE [LARGE SCALE GENOMIC DNA]</scope>
</reference>
<dbReference type="EnsemblPlants" id="OPUNC01G19250.1">
    <property type="protein sequence ID" value="OPUNC01G19250.1"/>
    <property type="gene ID" value="OPUNC01G19250"/>
</dbReference>
<dbReference type="AlphaFoldDB" id="A0A0E0JJV9"/>
<protein>
    <submittedName>
        <fullName evidence="2">Uncharacterized protein</fullName>
    </submittedName>
</protein>
<dbReference type="Proteomes" id="UP000026962">
    <property type="component" value="Chromosome 1"/>
</dbReference>
<accession>A0A0E0JJV9</accession>
<reference evidence="2" key="1">
    <citation type="submission" date="2015-04" db="UniProtKB">
        <authorList>
            <consortium name="EnsemblPlants"/>
        </authorList>
    </citation>
    <scope>IDENTIFICATION</scope>
</reference>
<keyword evidence="1" id="KW-1133">Transmembrane helix</keyword>
<keyword evidence="1" id="KW-0812">Transmembrane</keyword>
<keyword evidence="1" id="KW-0472">Membrane</keyword>
<dbReference type="HOGENOM" id="CLU_2926674_0_0_1"/>
<dbReference type="Gramene" id="OPUNC01G19250.1">
    <property type="protein sequence ID" value="OPUNC01G19250.1"/>
    <property type="gene ID" value="OPUNC01G19250"/>
</dbReference>
<evidence type="ECO:0000313" key="2">
    <source>
        <dbReference type="EnsemblPlants" id="OPUNC01G19250.1"/>
    </source>
</evidence>
<evidence type="ECO:0000256" key="1">
    <source>
        <dbReference type="SAM" id="Phobius"/>
    </source>
</evidence>
<organism evidence="2">
    <name type="scientific">Oryza punctata</name>
    <name type="common">Red rice</name>
    <dbReference type="NCBI Taxonomy" id="4537"/>
    <lineage>
        <taxon>Eukaryota</taxon>
        <taxon>Viridiplantae</taxon>
        <taxon>Streptophyta</taxon>
        <taxon>Embryophyta</taxon>
        <taxon>Tracheophyta</taxon>
        <taxon>Spermatophyta</taxon>
        <taxon>Magnoliopsida</taxon>
        <taxon>Liliopsida</taxon>
        <taxon>Poales</taxon>
        <taxon>Poaceae</taxon>
        <taxon>BOP clade</taxon>
        <taxon>Oryzoideae</taxon>
        <taxon>Oryzeae</taxon>
        <taxon>Oryzinae</taxon>
        <taxon>Oryza</taxon>
    </lineage>
</organism>
<keyword evidence="3" id="KW-1185">Reference proteome</keyword>